<evidence type="ECO:0000313" key="3">
    <source>
        <dbReference type="EMBL" id="PSS29604.1"/>
    </source>
</evidence>
<keyword evidence="2" id="KW-1133">Transmembrane helix</keyword>
<sequence>MRGERLVGSWVVTIGMSIRPYVRRFLALIYAIQSILSILGSILPAVLDVPPTLPRLPSRQASRSGDDREGAVTVSVTPRVETVYTGDSSNRDMASSSAEGLARAAKSNDIQRVRFADGRMRQPQSLPLSSHETEPPSEWSGVYSPISSPGELPDTGLPSPSLSNGSSDSGSVPRGRRLSFIRRRFSQKFQGYARATPANGFLAARNHLLTPPNSAPTSPMRSPERPDPFEESAPSGSVKRCSKKRSSEISGPKTPVPRTDPYQAPYFFPSPLSPEADGYVDRVRSERVLSLSPERRRAVFSPISSPAASPPGRMVPLPPVESSSPGAGPSGHTHEAPTSETAPEENILEEEHADPHKKSSWHFPFPHHRPASWGSDVPTSESSGSGSGPSVQSPSNARPRLKNMWRRSSGSQQMALSSLSPTRDSENVASSPSPTAKSRKSWLGSRFHHERSASDVSRRSRSSNRQASELGELSPATERRPELRETR</sequence>
<feature type="compositionally biased region" description="Polar residues" evidence="1">
    <location>
        <begin position="211"/>
        <end position="220"/>
    </location>
</feature>
<proteinExistence type="predicted"/>
<feature type="compositionally biased region" description="Basic and acidic residues" evidence="1">
    <location>
        <begin position="477"/>
        <end position="487"/>
    </location>
</feature>
<feature type="transmembrane region" description="Helical" evidence="2">
    <location>
        <begin position="25"/>
        <end position="47"/>
    </location>
</feature>
<feature type="compositionally biased region" description="Low complexity" evidence="1">
    <location>
        <begin position="156"/>
        <end position="171"/>
    </location>
</feature>
<name>A0A2R6RHV1_9APHY</name>
<feature type="compositionally biased region" description="Polar residues" evidence="1">
    <location>
        <begin position="406"/>
        <end position="436"/>
    </location>
</feature>
<keyword evidence="4" id="KW-1185">Reference proteome</keyword>
<feature type="compositionally biased region" description="Low complexity" evidence="1">
    <location>
        <begin position="301"/>
        <end position="311"/>
    </location>
</feature>
<evidence type="ECO:0000313" key="4">
    <source>
        <dbReference type="Proteomes" id="UP000186601"/>
    </source>
</evidence>
<feature type="compositionally biased region" description="Basic and acidic residues" evidence="1">
    <location>
        <begin position="279"/>
        <end position="297"/>
    </location>
</feature>
<dbReference type="OrthoDB" id="2804517at2759"/>
<evidence type="ECO:0000256" key="1">
    <source>
        <dbReference type="SAM" id="MobiDB-lite"/>
    </source>
</evidence>
<dbReference type="EMBL" id="MLYV02000256">
    <property type="protein sequence ID" value="PSS29604.1"/>
    <property type="molecule type" value="Genomic_DNA"/>
</dbReference>
<organism evidence="3 4">
    <name type="scientific">Hermanssonia centrifuga</name>
    <dbReference type="NCBI Taxonomy" id="98765"/>
    <lineage>
        <taxon>Eukaryota</taxon>
        <taxon>Fungi</taxon>
        <taxon>Dikarya</taxon>
        <taxon>Basidiomycota</taxon>
        <taxon>Agaricomycotina</taxon>
        <taxon>Agaricomycetes</taxon>
        <taxon>Polyporales</taxon>
        <taxon>Meruliaceae</taxon>
        <taxon>Hermanssonia</taxon>
    </lineage>
</organism>
<feature type="region of interest" description="Disordered" evidence="1">
    <location>
        <begin position="207"/>
        <end position="487"/>
    </location>
</feature>
<feature type="region of interest" description="Disordered" evidence="1">
    <location>
        <begin position="119"/>
        <end position="175"/>
    </location>
</feature>
<feature type="compositionally biased region" description="Polar residues" evidence="1">
    <location>
        <begin position="85"/>
        <end position="98"/>
    </location>
</feature>
<comment type="caution">
    <text evidence="3">The sequence shown here is derived from an EMBL/GenBank/DDBJ whole genome shotgun (WGS) entry which is preliminary data.</text>
</comment>
<feature type="region of interest" description="Disordered" evidence="1">
    <location>
        <begin position="55"/>
        <end position="105"/>
    </location>
</feature>
<feature type="compositionally biased region" description="Low complexity" evidence="1">
    <location>
        <begin position="374"/>
        <end position="395"/>
    </location>
</feature>
<dbReference type="AlphaFoldDB" id="A0A2R6RHV1"/>
<accession>A0A2R6RHV1</accession>
<keyword evidence="2" id="KW-0472">Membrane</keyword>
<gene>
    <name evidence="3" type="ORF">PHLCEN_2v2752</name>
</gene>
<keyword evidence="2" id="KW-0812">Transmembrane</keyword>
<dbReference type="Proteomes" id="UP000186601">
    <property type="component" value="Unassembled WGS sequence"/>
</dbReference>
<reference evidence="3 4" key="1">
    <citation type="submission" date="2018-02" db="EMBL/GenBank/DDBJ databases">
        <title>Genome sequence of the basidiomycete white-rot fungus Phlebia centrifuga.</title>
        <authorList>
            <person name="Granchi Z."/>
            <person name="Peng M."/>
            <person name="de Vries R.P."/>
            <person name="Hilden K."/>
            <person name="Makela M.R."/>
            <person name="Grigoriev I."/>
            <person name="Riley R."/>
        </authorList>
    </citation>
    <scope>NUCLEOTIDE SEQUENCE [LARGE SCALE GENOMIC DNA]</scope>
    <source>
        <strain evidence="3 4">FBCC195</strain>
    </source>
</reference>
<evidence type="ECO:0000256" key="2">
    <source>
        <dbReference type="SAM" id="Phobius"/>
    </source>
</evidence>
<protein>
    <submittedName>
        <fullName evidence="3">Uncharacterized protein</fullName>
    </submittedName>
</protein>